<comment type="caution">
    <text evidence="2">The sequence shown here is derived from an EMBL/GenBank/DDBJ whole genome shotgun (WGS) entry which is preliminary data.</text>
</comment>
<sequence length="208" mass="23266">MKEWVNGNIMKFIDGKSKAQYLGRNYHRHHPKQSYDQLESSFPEKDLVVLVDKLTMSQQPVLVVKKANSLLGCIGKTLPTYSGLKNPEEHWGAGTCSLPGPGPPEQKDKGQRAQTETQEAPYEYKEKLLEEAVQRCYGVTLFGDIQNLPGLNPVQSALGKPALSERFDQMISRGPFQPQPLHDSVIKYHIAQLGVICKFAKGVVNLFM</sequence>
<evidence type="ECO:0000313" key="3">
    <source>
        <dbReference type="Proteomes" id="UP000796761"/>
    </source>
</evidence>
<feature type="region of interest" description="Disordered" evidence="1">
    <location>
        <begin position="92"/>
        <end position="118"/>
    </location>
</feature>
<dbReference type="OrthoDB" id="276744at2759"/>
<dbReference type="EMBL" id="SWJQ01000498">
    <property type="protein sequence ID" value="TRZ13584.1"/>
    <property type="molecule type" value="Genomic_DNA"/>
</dbReference>
<name>A0A8K1G8X1_9PASS</name>
<gene>
    <name evidence="2" type="ORF">HGM15179_013523</name>
</gene>
<organism evidence="2 3">
    <name type="scientific">Zosterops borbonicus</name>
    <dbReference type="NCBI Taxonomy" id="364589"/>
    <lineage>
        <taxon>Eukaryota</taxon>
        <taxon>Metazoa</taxon>
        <taxon>Chordata</taxon>
        <taxon>Craniata</taxon>
        <taxon>Vertebrata</taxon>
        <taxon>Euteleostomi</taxon>
        <taxon>Archelosauria</taxon>
        <taxon>Archosauria</taxon>
        <taxon>Dinosauria</taxon>
        <taxon>Saurischia</taxon>
        <taxon>Theropoda</taxon>
        <taxon>Coelurosauria</taxon>
        <taxon>Aves</taxon>
        <taxon>Neognathae</taxon>
        <taxon>Neoaves</taxon>
        <taxon>Telluraves</taxon>
        <taxon>Australaves</taxon>
        <taxon>Passeriformes</taxon>
        <taxon>Sylvioidea</taxon>
        <taxon>Zosteropidae</taxon>
        <taxon>Zosterops</taxon>
    </lineage>
</organism>
<protein>
    <submittedName>
        <fullName evidence="2">Uncharacterized protein</fullName>
    </submittedName>
</protein>
<dbReference type="AlphaFoldDB" id="A0A8K1G8X1"/>
<reference evidence="2" key="1">
    <citation type="submission" date="2019-04" db="EMBL/GenBank/DDBJ databases">
        <title>Genome assembly of Zosterops borbonicus 15179.</title>
        <authorList>
            <person name="Leroy T."/>
            <person name="Anselmetti Y."/>
            <person name="Tilak M.-K."/>
            <person name="Nabholz B."/>
        </authorList>
    </citation>
    <scope>NUCLEOTIDE SEQUENCE</scope>
    <source>
        <strain evidence="2">HGM_15179</strain>
        <tissue evidence="2">Muscle</tissue>
    </source>
</reference>
<evidence type="ECO:0000313" key="2">
    <source>
        <dbReference type="EMBL" id="TRZ13584.1"/>
    </source>
</evidence>
<proteinExistence type="predicted"/>
<dbReference type="Proteomes" id="UP000796761">
    <property type="component" value="Unassembled WGS sequence"/>
</dbReference>
<keyword evidence="3" id="KW-1185">Reference proteome</keyword>
<evidence type="ECO:0000256" key="1">
    <source>
        <dbReference type="SAM" id="MobiDB-lite"/>
    </source>
</evidence>
<accession>A0A8K1G8X1</accession>